<keyword evidence="4" id="KW-0328">Glycosyltransferase</keyword>
<dbReference type="NCBIfam" id="TIGR03472">
    <property type="entry name" value="HpnI"/>
    <property type="match status" value="1"/>
</dbReference>
<feature type="transmembrane region" description="Helical" evidence="9">
    <location>
        <begin position="335"/>
        <end position="358"/>
    </location>
</feature>
<dbReference type="SUPFAM" id="SSF53448">
    <property type="entry name" value="Nucleotide-diphospho-sugar transferases"/>
    <property type="match status" value="1"/>
</dbReference>
<organism evidence="10 11">
    <name type="scientific">Paraburkholderia acidisoli</name>
    <dbReference type="NCBI Taxonomy" id="2571748"/>
    <lineage>
        <taxon>Bacteria</taxon>
        <taxon>Pseudomonadati</taxon>
        <taxon>Pseudomonadota</taxon>
        <taxon>Betaproteobacteria</taxon>
        <taxon>Burkholderiales</taxon>
        <taxon>Burkholderiaceae</taxon>
        <taxon>Paraburkholderia</taxon>
    </lineage>
</organism>
<feature type="transmembrane region" description="Helical" evidence="9">
    <location>
        <begin position="23"/>
        <end position="45"/>
    </location>
</feature>
<evidence type="ECO:0000256" key="9">
    <source>
        <dbReference type="SAM" id="Phobius"/>
    </source>
</evidence>
<comment type="pathway">
    <text evidence="3">Sphingolipid metabolism.</text>
</comment>
<keyword evidence="8 9" id="KW-0472">Membrane</keyword>
<gene>
    <name evidence="10" type="ORF">FAZ98_08505</name>
</gene>
<dbReference type="PANTHER" id="PTHR12726">
    <property type="entry name" value="CERAMIDE GLUCOSYLTRANSFERASE"/>
    <property type="match status" value="1"/>
</dbReference>
<keyword evidence="5 10" id="KW-0808">Transferase</keyword>
<comment type="pathway">
    <text evidence="2">Lipid metabolism; sphingolipid metabolism.</text>
</comment>
<evidence type="ECO:0000256" key="7">
    <source>
        <dbReference type="ARBA" id="ARBA00022989"/>
    </source>
</evidence>
<evidence type="ECO:0000256" key="4">
    <source>
        <dbReference type="ARBA" id="ARBA00022676"/>
    </source>
</evidence>
<dbReference type="Pfam" id="PF13506">
    <property type="entry name" value="Glyco_transf_21"/>
    <property type="match status" value="1"/>
</dbReference>
<dbReference type="EMBL" id="CP046913">
    <property type="protein sequence ID" value="QGZ61768.1"/>
    <property type="molecule type" value="Genomic_DNA"/>
</dbReference>
<comment type="subcellular location">
    <subcellularLocation>
        <location evidence="1">Membrane</location>
        <topology evidence="1">Multi-pass membrane protein</topology>
    </subcellularLocation>
</comment>
<dbReference type="InterPro" id="IPR017835">
    <property type="entry name" value="Hopen-assoc_HpnI"/>
</dbReference>
<dbReference type="GO" id="GO:0016020">
    <property type="term" value="C:membrane"/>
    <property type="evidence" value="ECO:0007669"/>
    <property type="project" value="UniProtKB-SubCell"/>
</dbReference>
<dbReference type="GO" id="GO:0008120">
    <property type="term" value="F:ceramide glucosyltransferase activity"/>
    <property type="evidence" value="ECO:0007669"/>
    <property type="project" value="TreeGrafter"/>
</dbReference>
<dbReference type="OrthoDB" id="9814255at2"/>
<dbReference type="InterPro" id="IPR025993">
    <property type="entry name" value="Ceramide_glucosylTrfase"/>
</dbReference>
<dbReference type="PANTHER" id="PTHR12726:SF0">
    <property type="entry name" value="CERAMIDE GLUCOSYLTRANSFERASE"/>
    <property type="match status" value="1"/>
</dbReference>
<proteinExistence type="predicted"/>
<keyword evidence="6 9" id="KW-0812">Transmembrane</keyword>
<reference evidence="10 11" key="1">
    <citation type="submission" date="2019-12" db="EMBL/GenBank/DDBJ databases">
        <title>Paraburkholderia acidiphila 7Q-K02 sp. nov and Paraburkholderia acidisoli DHF22 sp. nov., two strains isolated from forest soil.</title>
        <authorList>
            <person name="Gao Z."/>
            <person name="Qiu L."/>
        </authorList>
    </citation>
    <scope>NUCLEOTIDE SEQUENCE [LARGE SCALE GENOMIC DNA]</scope>
    <source>
        <strain evidence="10 11">DHF22</strain>
    </source>
</reference>
<sequence>MTPPLAALPAPWLPSWSVPGSTLLWLTVALCALAACYALCAALVMPRLGSRARVREAAAFARRAHARPVSVLKPLCGAEPRLYENLATFCEQRYPCFQLLFGVSSASDPAVAVVRRLQAAYPRHDIELVIDTRVHGSNLKVSNLINLAARARYDALVVADSDIAVEPDYLAIVTAPLAQPGVGVVTCLYRARSVGGFWPRVGALFINEWFAPSVRVAHGTGSRAFGFGATLALSRATLERIGGFAALRDCLADDYLLARHARDCGLATVLAPVLVDTDVIEPNFGALWLRETRWLRTIRSVNPAGFAALFITFPTPWIVVGACGAWLAHGAHTCAAAHAAHVALGVTTAGAVIARMMLHARASANARAFWRDLPLTPLRDVLLAAQWCAAAFGSHVIWRGVRVAVANPQEEAPALHGPRPRERAPLSAPR</sequence>
<evidence type="ECO:0000256" key="3">
    <source>
        <dbReference type="ARBA" id="ARBA00004991"/>
    </source>
</evidence>
<evidence type="ECO:0000256" key="2">
    <source>
        <dbReference type="ARBA" id="ARBA00004760"/>
    </source>
</evidence>
<keyword evidence="7 9" id="KW-1133">Transmembrane helix</keyword>
<dbReference type="RefSeq" id="WP_158950605.1">
    <property type="nucleotide sequence ID" value="NZ_CP046913.1"/>
</dbReference>
<dbReference type="AlphaFoldDB" id="A0A7Z2GHG5"/>
<dbReference type="Gene3D" id="3.90.550.10">
    <property type="entry name" value="Spore Coat Polysaccharide Biosynthesis Protein SpsA, Chain A"/>
    <property type="match status" value="1"/>
</dbReference>
<feature type="transmembrane region" description="Helical" evidence="9">
    <location>
        <begin position="306"/>
        <end position="329"/>
    </location>
</feature>
<dbReference type="Proteomes" id="UP000433577">
    <property type="component" value="Chromosome 1"/>
</dbReference>
<name>A0A7Z2GHG5_9BURK</name>
<evidence type="ECO:0000256" key="1">
    <source>
        <dbReference type="ARBA" id="ARBA00004141"/>
    </source>
</evidence>
<evidence type="ECO:0000256" key="6">
    <source>
        <dbReference type="ARBA" id="ARBA00022692"/>
    </source>
</evidence>
<evidence type="ECO:0000313" key="11">
    <source>
        <dbReference type="Proteomes" id="UP000433577"/>
    </source>
</evidence>
<protein>
    <submittedName>
        <fullName evidence="10">Glycosyltransferase</fullName>
    </submittedName>
</protein>
<keyword evidence="11" id="KW-1185">Reference proteome</keyword>
<evidence type="ECO:0000256" key="8">
    <source>
        <dbReference type="ARBA" id="ARBA00023136"/>
    </source>
</evidence>
<dbReference type="GO" id="GO:0006679">
    <property type="term" value="P:glucosylceramide biosynthetic process"/>
    <property type="evidence" value="ECO:0007669"/>
    <property type="project" value="TreeGrafter"/>
</dbReference>
<dbReference type="InterPro" id="IPR029044">
    <property type="entry name" value="Nucleotide-diphossugar_trans"/>
</dbReference>
<evidence type="ECO:0000313" key="10">
    <source>
        <dbReference type="EMBL" id="QGZ61768.1"/>
    </source>
</evidence>
<evidence type="ECO:0000256" key="5">
    <source>
        <dbReference type="ARBA" id="ARBA00022679"/>
    </source>
</evidence>
<dbReference type="KEGG" id="pacs:FAZ98_08505"/>
<dbReference type="CDD" id="cd02520">
    <property type="entry name" value="Glucosylceramide_synthase"/>
    <property type="match status" value="1"/>
</dbReference>
<accession>A0A7Z2GHG5</accession>